<name>A0AAN7B0U8_9PEZI</name>
<dbReference type="EMBL" id="MU858239">
    <property type="protein sequence ID" value="KAK4208536.1"/>
    <property type="molecule type" value="Genomic_DNA"/>
</dbReference>
<keyword evidence="2" id="KW-0812">Transmembrane</keyword>
<evidence type="ECO:0000313" key="3">
    <source>
        <dbReference type="EMBL" id="KAK4208536.1"/>
    </source>
</evidence>
<keyword evidence="4" id="KW-1185">Reference proteome</keyword>
<keyword evidence="2" id="KW-1133">Transmembrane helix</keyword>
<feature type="compositionally biased region" description="Basic and acidic residues" evidence="1">
    <location>
        <begin position="421"/>
        <end position="431"/>
    </location>
</feature>
<accession>A0AAN7B0U8</accession>
<keyword evidence="2" id="KW-0472">Membrane</keyword>
<evidence type="ECO:0000256" key="2">
    <source>
        <dbReference type="SAM" id="Phobius"/>
    </source>
</evidence>
<sequence>MVEPISATAGIGLAFGILGFVLSTLTAINARKHDLFEFRFCIQTLSDSLRACQLDLVSWDDDWNYQQYSQDIYRRLWREEYTNIHDQRQAIGKRVNELTDYLLQSFGIKRDSARQLYPTGALRVFRVLRFAFFSKATLESKINKITKAMSNLKSLSDRQLTKLRGPNPKAIGSGLQAGKLEKLEEMGQELFWNLRREKGTMEWALELAPRDRGMKAEEWWDWDTLRISLSFRHRTTDTALEHQRITLGYKLQDQTSPAQWTQYVLSPHREHHETRTEIVRNPVVTFHARITNPITTNETFRRLFGSRFLEDHGPEMKLEWQSHQAHLVLSVSNWALLFWGSDWTANLCSSSIRYTELSEDVRSCLHIVSLREDHEPHGQQVQQAKHESYSPTPVERIPTRLVKQQKKTRRVHGQPEVQPDPGRHDSIRDETGTAEQDDDDQHRQQQVGQSVQEKPEFENCKHHSSKLVNFGLLLAEIICATPFRVSPEDDSVHQKWTGSSWVSLDKQSLLIEVHRTSMSAKFRGAVEFCLDEHAVAEGISALRFYSDFIDYVVAPIVEWQKTLSALPLLGQELGGRRLIEALRAPSGRSLAEKDEEDDVYYSCASSES</sequence>
<proteinExistence type="predicted"/>
<feature type="compositionally biased region" description="Basic residues" evidence="1">
    <location>
        <begin position="403"/>
        <end position="412"/>
    </location>
</feature>
<dbReference type="AlphaFoldDB" id="A0AAN7B0U8"/>
<comment type="caution">
    <text evidence="3">The sequence shown here is derived from an EMBL/GenBank/DDBJ whole genome shotgun (WGS) entry which is preliminary data.</text>
</comment>
<protein>
    <submittedName>
        <fullName evidence="3">Uncharacterized protein</fullName>
    </submittedName>
</protein>
<gene>
    <name evidence="3" type="ORF">QBC37DRAFT_391937</name>
</gene>
<reference evidence="3" key="1">
    <citation type="journal article" date="2023" name="Mol. Phylogenet. Evol.">
        <title>Genome-scale phylogeny and comparative genomics of the fungal order Sordariales.</title>
        <authorList>
            <person name="Hensen N."/>
            <person name="Bonometti L."/>
            <person name="Westerberg I."/>
            <person name="Brannstrom I.O."/>
            <person name="Guillou S."/>
            <person name="Cros-Aarteil S."/>
            <person name="Calhoun S."/>
            <person name="Haridas S."/>
            <person name="Kuo A."/>
            <person name="Mondo S."/>
            <person name="Pangilinan J."/>
            <person name="Riley R."/>
            <person name="LaButti K."/>
            <person name="Andreopoulos B."/>
            <person name="Lipzen A."/>
            <person name="Chen C."/>
            <person name="Yan M."/>
            <person name="Daum C."/>
            <person name="Ng V."/>
            <person name="Clum A."/>
            <person name="Steindorff A."/>
            <person name="Ohm R.A."/>
            <person name="Martin F."/>
            <person name="Silar P."/>
            <person name="Natvig D.O."/>
            <person name="Lalanne C."/>
            <person name="Gautier V."/>
            <person name="Ament-Velasquez S.L."/>
            <person name="Kruys A."/>
            <person name="Hutchinson M.I."/>
            <person name="Powell A.J."/>
            <person name="Barry K."/>
            <person name="Miller A.N."/>
            <person name="Grigoriev I.V."/>
            <person name="Debuchy R."/>
            <person name="Gladieux P."/>
            <person name="Hiltunen Thoren M."/>
            <person name="Johannesson H."/>
        </authorList>
    </citation>
    <scope>NUCLEOTIDE SEQUENCE</scope>
    <source>
        <strain evidence="3">PSN293</strain>
    </source>
</reference>
<evidence type="ECO:0000313" key="4">
    <source>
        <dbReference type="Proteomes" id="UP001301769"/>
    </source>
</evidence>
<organism evidence="3 4">
    <name type="scientific">Rhypophila decipiens</name>
    <dbReference type="NCBI Taxonomy" id="261697"/>
    <lineage>
        <taxon>Eukaryota</taxon>
        <taxon>Fungi</taxon>
        <taxon>Dikarya</taxon>
        <taxon>Ascomycota</taxon>
        <taxon>Pezizomycotina</taxon>
        <taxon>Sordariomycetes</taxon>
        <taxon>Sordariomycetidae</taxon>
        <taxon>Sordariales</taxon>
        <taxon>Naviculisporaceae</taxon>
        <taxon>Rhypophila</taxon>
    </lineage>
</organism>
<feature type="region of interest" description="Disordered" evidence="1">
    <location>
        <begin position="375"/>
        <end position="458"/>
    </location>
</feature>
<dbReference type="Proteomes" id="UP001301769">
    <property type="component" value="Unassembled WGS sequence"/>
</dbReference>
<feature type="transmembrane region" description="Helical" evidence="2">
    <location>
        <begin position="6"/>
        <end position="30"/>
    </location>
</feature>
<evidence type="ECO:0000256" key="1">
    <source>
        <dbReference type="SAM" id="MobiDB-lite"/>
    </source>
</evidence>
<reference evidence="3" key="2">
    <citation type="submission" date="2023-05" db="EMBL/GenBank/DDBJ databases">
        <authorList>
            <consortium name="Lawrence Berkeley National Laboratory"/>
            <person name="Steindorff A."/>
            <person name="Hensen N."/>
            <person name="Bonometti L."/>
            <person name="Westerberg I."/>
            <person name="Brannstrom I.O."/>
            <person name="Guillou S."/>
            <person name="Cros-Aarteil S."/>
            <person name="Calhoun S."/>
            <person name="Haridas S."/>
            <person name="Kuo A."/>
            <person name="Mondo S."/>
            <person name="Pangilinan J."/>
            <person name="Riley R."/>
            <person name="Labutti K."/>
            <person name="Andreopoulos B."/>
            <person name="Lipzen A."/>
            <person name="Chen C."/>
            <person name="Yanf M."/>
            <person name="Daum C."/>
            <person name="Ng V."/>
            <person name="Clum A."/>
            <person name="Ohm R."/>
            <person name="Martin F."/>
            <person name="Silar P."/>
            <person name="Natvig D."/>
            <person name="Lalanne C."/>
            <person name="Gautier V."/>
            <person name="Ament-Velasquez S.L."/>
            <person name="Kruys A."/>
            <person name="Hutchinson M.I."/>
            <person name="Powell A.J."/>
            <person name="Barry K."/>
            <person name="Miller A.N."/>
            <person name="Grigoriev I.V."/>
            <person name="Debuchy R."/>
            <person name="Gladieux P."/>
            <person name="Thoren M.H."/>
            <person name="Johannesson H."/>
        </authorList>
    </citation>
    <scope>NUCLEOTIDE SEQUENCE</scope>
    <source>
        <strain evidence="3">PSN293</strain>
    </source>
</reference>